<proteinExistence type="inferred from homology"/>
<evidence type="ECO:0000256" key="3">
    <source>
        <dbReference type="ARBA" id="ARBA00022768"/>
    </source>
</evidence>
<dbReference type="InterPro" id="IPR018101">
    <property type="entry name" value="Transl_elong_Ts_CS"/>
</dbReference>
<dbReference type="CDD" id="cd14275">
    <property type="entry name" value="UBA_EF-Ts"/>
    <property type="match status" value="1"/>
</dbReference>
<evidence type="ECO:0000256" key="1">
    <source>
        <dbReference type="ARBA" id="ARBA00005532"/>
    </source>
</evidence>
<keyword evidence="5" id="KW-0963">Cytoplasm</keyword>
<dbReference type="RefSeq" id="WP_173072575.1">
    <property type="nucleotide sequence ID" value="NZ_CP041345.1"/>
</dbReference>
<dbReference type="PROSITE" id="PS01126">
    <property type="entry name" value="EF_TS_1"/>
    <property type="match status" value="1"/>
</dbReference>
<dbReference type="EMBL" id="CP041345">
    <property type="protein sequence ID" value="QKG79057.1"/>
    <property type="molecule type" value="Genomic_DNA"/>
</dbReference>
<dbReference type="GO" id="GO:0003746">
    <property type="term" value="F:translation elongation factor activity"/>
    <property type="evidence" value="ECO:0007669"/>
    <property type="project" value="UniProtKB-UniRule"/>
</dbReference>
<feature type="domain" description="Translation elongation factor EFTs/EF1B dimerisation" evidence="6">
    <location>
        <begin position="73"/>
        <end position="273"/>
    </location>
</feature>
<keyword evidence="4 5" id="KW-0648">Protein biosynthesis</keyword>
<dbReference type="Proteomes" id="UP000500961">
    <property type="component" value="Chromosome"/>
</dbReference>
<organism evidence="7 8">
    <name type="scientific">Tenuifilum thalassicum</name>
    <dbReference type="NCBI Taxonomy" id="2590900"/>
    <lineage>
        <taxon>Bacteria</taxon>
        <taxon>Pseudomonadati</taxon>
        <taxon>Bacteroidota</taxon>
        <taxon>Bacteroidia</taxon>
        <taxon>Bacteroidales</taxon>
        <taxon>Tenuifilaceae</taxon>
        <taxon>Tenuifilum</taxon>
    </lineage>
</organism>
<keyword evidence="8" id="KW-1185">Reference proteome</keyword>
<dbReference type="SUPFAM" id="SSF54713">
    <property type="entry name" value="Elongation factor Ts (EF-Ts), dimerisation domain"/>
    <property type="match status" value="1"/>
</dbReference>
<dbReference type="Gene3D" id="1.10.8.10">
    <property type="entry name" value="DNA helicase RuvA subunit, C-terminal domain"/>
    <property type="match status" value="1"/>
</dbReference>
<gene>
    <name evidence="5" type="primary">tsf</name>
    <name evidence="7" type="ORF">FHG85_01850</name>
</gene>
<accession>A0A7D3XEW1</accession>
<dbReference type="InterPro" id="IPR014039">
    <property type="entry name" value="Transl_elong_EFTs/EF1B_dimer"/>
</dbReference>
<evidence type="ECO:0000256" key="5">
    <source>
        <dbReference type="HAMAP-Rule" id="MF_00050"/>
    </source>
</evidence>
<dbReference type="SUPFAM" id="SSF46934">
    <property type="entry name" value="UBA-like"/>
    <property type="match status" value="1"/>
</dbReference>
<dbReference type="Gene3D" id="1.10.286.20">
    <property type="match status" value="1"/>
</dbReference>
<evidence type="ECO:0000256" key="4">
    <source>
        <dbReference type="ARBA" id="ARBA00022917"/>
    </source>
</evidence>
<evidence type="ECO:0000313" key="7">
    <source>
        <dbReference type="EMBL" id="QKG79057.1"/>
    </source>
</evidence>
<dbReference type="AlphaFoldDB" id="A0A7D3XEW1"/>
<comment type="function">
    <text evidence="5">Associates with the EF-Tu.GDP complex and induces the exchange of GDP to GTP. It remains bound to the aminoacyl-tRNA.EF-Tu.GTP complex up to the GTP hydrolysis stage on the ribosome.</text>
</comment>
<sequence>MAEITAAEVAKLRKLTGAGMMDCKKALVEADGDMDRAIELIRERGKAIANKRADREAGEGAALAKVNEAGNRGAIVVLNCETDFVAKNADFVGVASKILDHALSTSPANLEALKESTLDGKKVADVVAEFSGITGEKMELSYYEFVEAPMVVSYIHPGNKLATIVGFSKAIDVQAAKDVAMQVAAMNPVAIDKDDVPEDIRQKEFEIGREQARQEGKPENLLDKIAEGKLNKFYKESTLLNQEFIKDNKMTIRQYLQGVDKDVKVTAFKRFSLNS</sequence>
<comment type="similarity">
    <text evidence="1 5">Belongs to the EF-Ts family.</text>
</comment>
<feature type="region of interest" description="Involved in Mg(2+) ion dislocation from EF-Tu" evidence="5">
    <location>
        <begin position="82"/>
        <end position="85"/>
    </location>
</feature>
<protein>
    <recommendedName>
        <fullName evidence="2 5">Elongation factor Ts</fullName>
        <shortName evidence="5">EF-Ts</shortName>
    </recommendedName>
</protein>
<comment type="subcellular location">
    <subcellularLocation>
        <location evidence="5">Cytoplasm</location>
    </subcellularLocation>
</comment>
<dbReference type="InterPro" id="IPR001816">
    <property type="entry name" value="Transl_elong_EFTs/EF1B"/>
</dbReference>
<name>A0A7D3XEW1_9BACT</name>
<dbReference type="Gene3D" id="3.30.479.20">
    <property type="entry name" value="Elongation factor Ts, dimerisation domain"/>
    <property type="match status" value="2"/>
</dbReference>
<dbReference type="InterPro" id="IPR009060">
    <property type="entry name" value="UBA-like_sf"/>
</dbReference>
<dbReference type="KEGG" id="ttz:FHG85_01850"/>
<dbReference type="Pfam" id="PF00889">
    <property type="entry name" value="EF_TS"/>
    <property type="match status" value="1"/>
</dbReference>
<evidence type="ECO:0000259" key="6">
    <source>
        <dbReference type="Pfam" id="PF00889"/>
    </source>
</evidence>
<reference evidence="7 8" key="1">
    <citation type="submission" date="2019-07" db="EMBL/GenBank/DDBJ databases">
        <title>Thalassofilum flectens gen. nov., sp. nov., a novel moderate thermophilic anaerobe from a shallow sea hot spring in Kunashir Island (Russia), representing a new family in the order Bacteroidales, and proposal of Thalassofilacea fam. nov.</title>
        <authorList>
            <person name="Kochetkova T.V."/>
            <person name="Podosokorskaya O.A."/>
            <person name="Novikov A."/>
            <person name="Elcheninov A.G."/>
            <person name="Toshchakov S.V."/>
            <person name="Kublanov I.V."/>
        </authorList>
    </citation>
    <scope>NUCLEOTIDE SEQUENCE [LARGE SCALE GENOMIC DNA]</scope>
    <source>
        <strain evidence="7 8">38-H</strain>
    </source>
</reference>
<dbReference type="PANTHER" id="PTHR11741">
    <property type="entry name" value="ELONGATION FACTOR TS"/>
    <property type="match status" value="1"/>
</dbReference>
<keyword evidence="3 5" id="KW-0251">Elongation factor</keyword>
<evidence type="ECO:0000313" key="8">
    <source>
        <dbReference type="Proteomes" id="UP000500961"/>
    </source>
</evidence>
<dbReference type="FunFam" id="1.10.8.10:FF:000001">
    <property type="entry name" value="Elongation factor Ts"/>
    <property type="match status" value="1"/>
</dbReference>
<evidence type="ECO:0000256" key="2">
    <source>
        <dbReference type="ARBA" id="ARBA00016956"/>
    </source>
</evidence>
<dbReference type="PANTHER" id="PTHR11741:SF0">
    <property type="entry name" value="ELONGATION FACTOR TS, MITOCHONDRIAL"/>
    <property type="match status" value="1"/>
</dbReference>
<dbReference type="HAMAP" id="MF_00050">
    <property type="entry name" value="EF_Ts"/>
    <property type="match status" value="1"/>
</dbReference>
<dbReference type="InterPro" id="IPR036402">
    <property type="entry name" value="EF-Ts_dimer_sf"/>
</dbReference>
<dbReference type="GO" id="GO:0005737">
    <property type="term" value="C:cytoplasm"/>
    <property type="evidence" value="ECO:0007669"/>
    <property type="project" value="UniProtKB-SubCell"/>
</dbReference>
<dbReference type="NCBIfam" id="TIGR00116">
    <property type="entry name" value="tsf"/>
    <property type="match status" value="1"/>
</dbReference>
<dbReference type="FunFam" id="1.10.286.20:FF:000001">
    <property type="entry name" value="Elongation factor Ts"/>
    <property type="match status" value="1"/>
</dbReference>